<evidence type="ECO:0008006" key="3">
    <source>
        <dbReference type="Google" id="ProtNLM"/>
    </source>
</evidence>
<dbReference type="Proteomes" id="UP000283576">
    <property type="component" value="Unassembled WGS sequence"/>
</dbReference>
<dbReference type="InterPro" id="IPR010064">
    <property type="entry name" value="HK97-gp10_tail"/>
</dbReference>
<reference evidence="1 2" key="1">
    <citation type="journal article" date="2016" name="Front. Microbiol.">
        <title>Comprehensive Phylogenetic Analysis of Bovine Non-aureus Staphylococci Species Based on Whole-Genome Sequencing.</title>
        <authorList>
            <person name="Naushad S."/>
            <person name="Barkema H.W."/>
            <person name="Luby C."/>
            <person name="Condas L.A."/>
            <person name="Nobrega D.B."/>
            <person name="Carson D.A."/>
            <person name="De Buck J."/>
        </authorList>
    </citation>
    <scope>NUCLEOTIDE SEQUENCE [LARGE SCALE GENOMIC DNA]</scope>
    <source>
        <strain evidence="1 2">SNUC 1388</strain>
    </source>
</reference>
<comment type="caution">
    <text evidence="1">The sequence shown here is derived from an EMBL/GenBank/DDBJ whole genome shotgun (WGS) entry which is preliminary data.</text>
</comment>
<gene>
    <name evidence="1" type="ORF">BUZ01_13530</name>
</gene>
<proteinExistence type="predicted"/>
<evidence type="ECO:0000313" key="1">
    <source>
        <dbReference type="EMBL" id="RIL41091.1"/>
    </source>
</evidence>
<dbReference type="RefSeq" id="WP_119624626.1">
    <property type="nucleotide sequence ID" value="NZ_JAHNUU010000008.1"/>
</dbReference>
<dbReference type="NCBIfam" id="TIGR01725">
    <property type="entry name" value="phge_HK97_gp10"/>
    <property type="match status" value="1"/>
</dbReference>
<name>A0A418HL35_STAGA</name>
<sequence length="139" mass="15950">MKKRYDSDKDITEKLNKLMWQSEREAKKAVTKASKVYQQNLIANTPVDANSKHTHHAKDVTKISNFQRDNLRPTKEVGYDKGKSRADGGWYIHFPDIGTQVRGTVGQPPQHFLRKTHEMSKAPILAIYTKALEDMLDVK</sequence>
<evidence type="ECO:0000313" key="2">
    <source>
        <dbReference type="Proteomes" id="UP000283576"/>
    </source>
</evidence>
<accession>A0A418HL35</accession>
<dbReference type="EMBL" id="QXRZ01000016">
    <property type="protein sequence ID" value="RIL41091.1"/>
    <property type="molecule type" value="Genomic_DNA"/>
</dbReference>
<protein>
    <recommendedName>
        <fullName evidence="3">HK97 gp10 family phage protein</fullName>
    </recommendedName>
</protein>
<dbReference type="Pfam" id="PF04883">
    <property type="entry name" value="HK97-gp10_like"/>
    <property type="match status" value="1"/>
</dbReference>
<dbReference type="AlphaFoldDB" id="A0A418HL35"/>
<organism evidence="1 2">
    <name type="scientific">Staphylococcus gallinarum</name>
    <dbReference type="NCBI Taxonomy" id="1293"/>
    <lineage>
        <taxon>Bacteria</taxon>
        <taxon>Bacillati</taxon>
        <taxon>Bacillota</taxon>
        <taxon>Bacilli</taxon>
        <taxon>Bacillales</taxon>
        <taxon>Staphylococcaceae</taxon>
        <taxon>Staphylococcus</taxon>
    </lineage>
</organism>